<gene>
    <name evidence="4 7" type="primary">kynU</name>
    <name evidence="7" type="ORF">RSO01_06320</name>
</gene>
<dbReference type="Pfam" id="PF22580">
    <property type="entry name" value="KYNU_C"/>
    <property type="match status" value="1"/>
</dbReference>
<organism evidence="7 8">
    <name type="scientific">Reyranella soli</name>
    <dbReference type="NCBI Taxonomy" id="1230389"/>
    <lineage>
        <taxon>Bacteria</taxon>
        <taxon>Pseudomonadati</taxon>
        <taxon>Pseudomonadota</taxon>
        <taxon>Alphaproteobacteria</taxon>
        <taxon>Hyphomicrobiales</taxon>
        <taxon>Reyranellaceae</taxon>
        <taxon>Reyranella</taxon>
    </lineage>
</organism>
<keyword evidence="8" id="KW-1185">Reference proteome</keyword>
<accession>A0A512N3A7</accession>
<dbReference type="HAMAP" id="MF_01970">
    <property type="entry name" value="Kynureninase"/>
    <property type="match status" value="1"/>
</dbReference>
<evidence type="ECO:0000313" key="8">
    <source>
        <dbReference type="Proteomes" id="UP000321058"/>
    </source>
</evidence>
<dbReference type="GO" id="GO:0019805">
    <property type="term" value="P:quinolinate biosynthetic process"/>
    <property type="evidence" value="ECO:0007669"/>
    <property type="project" value="UniProtKB-UniRule"/>
</dbReference>
<feature type="binding site" evidence="4">
    <location>
        <position position="252"/>
    </location>
    <ligand>
        <name>pyridoxal 5'-phosphate</name>
        <dbReference type="ChEBI" id="CHEBI:597326"/>
    </ligand>
</feature>
<feature type="binding site" evidence="4">
    <location>
        <position position="99"/>
    </location>
    <ligand>
        <name>pyridoxal 5'-phosphate</name>
        <dbReference type="ChEBI" id="CHEBI:597326"/>
    </ligand>
</feature>
<name>A0A512N3A7_9HYPH</name>
<dbReference type="GO" id="GO:0009435">
    <property type="term" value="P:NAD+ biosynthetic process"/>
    <property type="evidence" value="ECO:0007669"/>
    <property type="project" value="UniProtKB-UniRule"/>
</dbReference>
<protein>
    <recommendedName>
        <fullName evidence="4 5">Kynureninase</fullName>
        <ecNumber evidence="4 5">3.7.1.3</ecNumber>
    </recommendedName>
    <alternativeName>
        <fullName evidence="4">L-kynurenine hydrolase</fullName>
    </alternativeName>
</protein>
<dbReference type="GO" id="GO:0043420">
    <property type="term" value="P:anthranilate metabolic process"/>
    <property type="evidence" value="ECO:0007669"/>
    <property type="project" value="TreeGrafter"/>
</dbReference>
<dbReference type="Gene3D" id="3.40.640.10">
    <property type="entry name" value="Type I PLP-dependent aspartate aminotransferase-like (Major domain)"/>
    <property type="match status" value="1"/>
</dbReference>
<comment type="pathway">
    <text evidence="4 6">Amino-acid degradation; L-kynurenine degradation; L-alanine and anthranilate from L-kynurenine: step 1/1.</text>
</comment>
<dbReference type="GO" id="GO:0005737">
    <property type="term" value="C:cytoplasm"/>
    <property type="evidence" value="ECO:0007669"/>
    <property type="project" value="UniProtKB-UniRule"/>
</dbReference>
<dbReference type="InterPro" id="IPR010111">
    <property type="entry name" value="Kynureninase"/>
</dbReference>
<comment type="function">
    <text evidence="4 6">Catalyzes the cleavage of L-kynurenine (L-Kyn) and L-3-hydroxykynurenine (L-3OHKyn) into anthranilic acid (AA) and 3-hydroxyanthranilic acid (3-OHAA), respectively.</text>
</comment>
<dbReference type="PANTHER" id="PTHR14084">
    <property type="entry name" value="KYNURENINASE"/>
    <property type="match status" value="1"/>
</dbReference>
<evidence type="ECO:0000256" key="1">
    <source>
        <dbReference type="ARBA" id="ARBA00022642"/>
    </source>
</evidence>
<feature type="binding site" evidence="4">
    <location>
        <position position="200"/>
    </location>
    <ligand>
        <name>pyridoxal 5'-phosphate</name>
        <dbReference type="ChEBI" id="CHEBI:597326"/>
    </ligand>
</feature>
<dbReference type="PANTHER" id="PTHR14084:SF0">
    <property type="entry name" value="KYNURENINASE"/>
    <property type="match status" value="1"/>
</dbReference>
<feature type="modified residue" description="N6-(pyridoxal phosphate)lysine" evidence="4">
    <location>
        <position position="223"/>
    </location>
</feature>
<keyword evidence="1 4" id="KW-0662">Pyridine nucleotide biosynthesis</keyword>
<evidence type="ECO:0000256" key="4">
    <source>
        <dbReference type="HAMAP-Rule" id="MF_01970"/>
    </source>
</evidence>
<dbReference type="InterPro" id="IPR015422">
    <property type="entry name" value="PyrdxlP-dep_Trfase_small"/>
</dbReference>
<comment type="subunit">
    <text evidence="4 6">Homodimer.</text>
</comment>
<dbReference type="SUPFAM" id="SSF53383">
    <property type="entry name" value="PLP-dependent transferases"/>
    <property type="match status" value="1"/>
</dbReference>
<feature type="binding site" evidence="4">
    <location>
        <position position="222"/>
    </location>
    <ligand>
        <name>pyridoxal 5'-phosphate</name>
        <dbReference type="ChEBI" id="CHEBI:597326"/>
    </ligand>
</feature>
<feature type="binding site" evidence="4">
    <location>
        <position position="278"/>
    </location>
    <ligand>
        <name>pyridoxal 5'-phosphate</name>
        <dbReference type="ChEBI" id="CHEBI:597326"/>
    </ligand>
</feature>
<proteinExistence type="inferred from homology"/>
<dbReference type="Proteomes" id="UP000321058">
    <property type="component" value="Unassembled WGS sequence"/>
</dbReference>
<dbReference type="GO" id="GO:0097053">
    <property type="term" value="P:L-kynurenine catabolic process"/>
    <property type="evidence" value="ECO:0007669"/>
    <property type="project" value="UniProtKB-UniRule"/>
</dbReference>
<comment type="caution">
    <text evidence="7">The sequence shown here is derived from an EMBL/GenBank/DDBJ whole genome shotgun (WGS) entry which is preliminary data.</text>
</comment>
<dbReference type="OrthoDB" id="9812626at2"/>
<sequence length="411" mass="44314">MSAVASKAASLDLADPLSSKRDLFELPAGIIYLDGNSLGPPPKAAFAELEQAARREWGEGLIRSWNEAGWWSLTDTLGDRVGRLIGAQAGETVVTDTTSINVFKALHAALALRPERRVILAERDSFPTDLYIAEGVAASRPGTELRLAADGADLGTMVDERTAVMLINHVSYRTGALRDMADLTRRAHQAGALVVWDLCHSAGVVPIELDTIGVDFAIGCTYKYLNGGPGAPAFIYANRRHHDGLVQPLSGWWAHAAPFAMESGYRPAAGIRRLLCGTQPILSLRALKAALDALEGVDIADIRAKSLALTRFFMELVDPLCREFGARIITPRGDGRGSQVAIAHEQAYPVIQALIARGIIGDFRAPDIMRFGFAPLYLSFREVADAVDALRDVLASGAWRDSKFSAKALVT</sequence>
<dbReference type="InterPro" id="IPR015424">
    <property type="entry name" value="PyrdxlP-dep_Trfase"/>
</dbReference>
<comment type="pathway">
    <text evidence="4 6">Cofactor biosynthesis; NAD(+) biosynthesis; quinolinate from L-kynurenine: step 2/3.</text>
</comment>
<dbReference type="PIRSF" id="PIRSF038800">
    <property type="entry name" value="KYNU"/>
    <property type="match status" value="1"/>
</dbReference>
<reference evidence="7 8" key="1">
    <citation type="submission" date="2019-07" db="EMBL/GenBank/DDBJ databases">
        <title>Whole genome shotgun sequence of Reyranella soli NBRC 108950.</title>
        <authorList>
            <person name="Hosoyama A."/>
            <person name="Uohara A."/>
            <person name="Ohji S."/>
            <person name="Ichikawa N."/>
        </authorList>
    </citation>
    <scope>NUCLEOTIDE SEQUENCE [LARGE SCALE GENOMIC DNA]</scope>
    <source>
        <strain evidence="7 8">NBRC 108950</strain>
    </source>
</reference>
<evidence type="ECO:0000256" key="5">
    <source>
        <dbReference type="NCBIfam" id="TIGR01814"/>
    </source>
</evidence>
<dbReference type="GO" id="GO:0030429">
    <property type="term" value="F:kynureninase activity"/>
    <property type="evidence" value="ECO:0007669"/>
    <property type="project" value="UniProtKB-UniRule"/>
</dbReference>
<comment type="caution">
    <text evidence="4">Lacks conserved residue(s) required for the propagation of feature annotation.</text>
</comment>
<dbReference type="GO" id="GO:0030170">
    <property type="term" value="F:pyridoxal phosphate binding"/>
    <property type="evidence" value="ECO:0007669"/>
    <property type="project" value="UniProtKB-UniRule"/>
</dbReference>
<evidence type="ECO:0000256" key="3">
    <source>
        <dbReference type="ARBA" id="ARBA00022898"/>
    </source>
</evidence>
<dbReference type="Gene3D" id="3.90.1150.10">
    <property type="entry name" value="Aspartate Aminotransferase, domain 1"/>
    <property type="match status" value="1"/>
</dbReference>
<dbReference type="AlphaFoldDB" id="A0A512N3A7"/>
<dbReference type="EMBL" id="BKAJ01000011">
    <property type="protein sequence ID" value="GEP53466.1"/>
    <property type="molecule type" value="Genomic_DNA"/>
</dbReference>
<feature type="binding site" evidence="4">
    <location>
        <position position="98"/>
    </location>
    <ligand>
        <name>pyridoxal 5'-phosphate</name>
        <dbReference type="ChEBI" id="CHEBI:597326"/>
    </ligand>
</feature>
<dbReference type="UniPathway" id="UPA00334">
    <property type="reaction ID" value="UER00455"/>
</dbReference>
<comment type="catalytic activity">
    <reaction evidence="4 6">
        <text>L-kynurenine + H2O = anthranilate + L-alanine + H(+)</text>
        <dbReference type="Rhea" id="RHEA:16813"/>
        <dbReference type="ChEBI" id="CHEBI:15377"/>
        <dbReference type="ChEBI" id="CHEBI:15378"/>
        <dbReference type="ChEBI" id="CHEBI:16567"/>
        <dbReference type="ChEBI" id="CHEBI:57959"/>
        <dbReference type="ChEBI" id="CHEBI:57972"/>
        <dbReference type="EC" id="3.7.1.3"/>
    </reaction>
</comment>
<dbReference type="GO" id="GO:0019441">
    <property type="term" value="P:L-tryptophan catabolic process to kynurenine"/>
    <property type="evidence" value="ECO:0007669"/>
    <property type="project" value="TreeGrafter"/>
</dbReference>
<dbReference type="NCBIfam" id="TIGR01814">
    <property type="entry name" value="kynureninase"/>
    <property type="match status" value="1"/>
</dbReference>
<dbReference type="RefSeq" id="WP_147146136.1">
    <property type="nucleotide sequence ID" value="NZ_BKAJ01000011.1"/>
</dbReference>
<evidence type="ECO:0000256" key="6">
    <source>
        <dbReference type="PIRNR" id="PIRNR038800"/>
    </source>
</evidence>
<dbReference type="InterPro" id="IPR015421">
    <property type="entry name" value="PyrdxlP-dep_Trfase_major"/>
</dbReference>
<dbReference type="EC" id="3.7.1.3" evidence="4 5"/>
<evidence type="ECO:0000256" key="2">
    <source>
        <dbReference type="ARBA" id="ARBA00022801"/>
    </source>
</evidence>
<keyword evidence="2 4" id="KW-0378">Hydrolase</keyword>
<feature type="binding site" evidence="4">
    <location>
        <begin position="126"/>
        <end position="129"/>
    </location>
    <ligand>
        <name>pyridoxal 5'-phosphate</name>
        <dbReference type="ChEBI" id="CHEBI:597326"/>
    </ligand>
</feature>
<keyword evidence="3 4" id="KW-0663">Pyridoxal phosphate</keyword>
<comment type="similarity">
    <text evidence="4 6">Belongs to the kynureninase family.</text>
</comment>
<dbReference type="UniPathway" id="UPA00253">
    <property type="reaction ID" value="UER00329"/>
</dbReference>
<evidence type="ECO:0000313" key="7">
    <source>
        <dbReference type="EMBL" id="GEP53466.1"/>
    </source>
</evidence>
<comment type="catalytic activity">
    <reaction evidence="6">
        <text>3-hydroxy-L-kynurenine + H2O = 3-hydroxyanthranilate + L-alanine + H(+)</text>
        <dbReference type="Rhea" id="RHEA:25143"/>
        <dbReference type="ChEBI" id="CHEBI:15377"/>
        <dbReference type="ChEBI" id="CHEBI:15378"/>
        <dbReference type="ChEBI" id="CHEBI:36559"/>
        <dbReference type="ChEBI" id="CHEBI:57972"/>
        <dbReference type="ChEBI" id="CHEBI:58125"/>
        <dbReference type="EC" id="3.7.1.3"/>
    </reaction>
</comment>
<feature type="binding site" evidence="4">
    <location>
        <position position="197"/>
    </location>
    <ligand>
        <name>pyridoxal 5'-phosphate</name>
        <dbReference type="ChEBI" id="CHEBI:597326"/>
    </ligand>
</feature>
<comment type="cofactor">
    <cofactor evidence="4 6">
        <name>pyridoxal 5'-phosphate</name>
        <dbReference type="ChEBI" id="CHEBI:597326"/>
    </cofactor>
</comment>